<organism evidence="2">
    <name type="scientific">Anguilla anguilla</name>
    <name type="common">European freshwater eel</name>
    <name type="synonym">Muraena anguilla</name>
    <dbReference type="NCBI Taxonomy" id="7936"/>
    <lineage>
        <taxon>Eukaryota</taxon>
        <taxon>Metazoa</taxon>
        <taxon>Chordata</taxon>
        <taxon>Craniata</taxon>
        <taxon>Vertebrata</taxon>
        <taxon>Euteleostomi</taxon>
        <taxon>Actinopterygii</taxon>
        <taxon>Neopterygii</taxon>
        <taxon>Teleostei</taxon>
        <taxon>Anguilliformes</taxon>
        <taxon>Anguillidae</taxon>
        <taxon>Anguilla</taxon>
    </lineage>
</organism>
<sequence length="32" mass="3859">MVENAIWWTFWVVEANLVCMGWVSCTYKQCPY</sequence>
<protein>
    <submittedName>
        <fullName evidence="2">Uncharacterized protein</fullName>
    </submittedName>
</protein>
<feature type="transmembrane region" description="Helical" evidence="1">
    <location>
        <begin position="6"/>
        <end position="27"/>
    </location>
</feature>
<proteinExistence type="predicted"/>
<evidence type="ECO:0000313" key="2">
    <source>
        <dbReference type="EMBL" id="JAH34718.1"/>
    </source>
</evidence>
<dbReference type="AlphaFoldDB" id="A0A0E9S2F2"/>
<reference evidence="2" key="1">
    <citation type="submission" date="2014-11" db="EMBL/GenBank/DDBJ databases">
        <authorList>
            <person name="Amaro Gonzalez C."/>
        </authorList>
    </citation>
    <scope>NUCLEOTIDE SEQUENCE</scope>
</reference>
<evidence type="ECO:0000256" key="1">
    <source>
        <dbReference type="SAM" id="Phobius"/>
    </source>
</evidence>
<accession>A0A0E9S2F2</accession>
<reference evidence="2" key="2">
    <citation type="journal article" date="2015" name="Fish Shellfish Immunol.">
        <title>Early steps in the European eel (Anguilla anguilla)-Vibrio vulnificus interaction in the gills: Role of the RtxA13 toxin.</title>
        <authorList>
            <person name="Callol A."/>
            <person name="Pajuelo D."/>
            <person name="Ebbesson L."/>
            <person name="Teles M."/>
            <person name="MacKenzie S."/>
            <person name="Amaro C."/>
        </authorList>
    </citation>
    <scope>NUCLEOTIDE SEQUENCE</scope>
</reference>
<keyword evidence="1" id="KW-0472">Membrane</keyword>
<keyword evidence="1" id="KW-1133">Transmembrane helix</keyword>
<dbReference type="EMBL" id="GBXM01073859">
    <property type="protein sequence ID" value="JAH34718.1"/>
    <property type="molecule type" value="Transcribed_RNA"/>
</dbReference>
<name>A0A0E9S2F2_ANGAN</name>
<keyword evidence="1" id="KW-0812">Transmembrane</keyword>